<dbReference type="EMBL" id="MN740361">
    <property type="protein sequence ID" value="QHU02642.1"/>
    <property type="molecule type" value="Genomic_DNA"/>
</dbReference>
<protein>
    <recommendedName>
        <fullName evidence="2">J domain-containing protein</fullName>
    </recommendedName>
</protein>
<dbReference type="AlphaFoldDB" id="A0A6C0JAG1"/>
<evidence type="ECO:0000313" key="1">
    <source>
        <dbReference type="EMBL" id="QHU02642.1"/>
    </source>
</evidence>
<name>A0A6C0JAG1_9ZZZZ</name>
<evidence type="ECO:0008006" key="2">
    <source>
        <dbReference type="Google" id="ProtNLM"/>
    </source>
</evidence>
<sequence length="293" mass="34374">MNVDLDINHYGLSDILTLFKIDAVDFDEADLKKAKRIVLKTHPDKSGLEKDYFLFYTKAYKMLYQIYEFKNKRNTMSTHTSDTAYQSLNGDEEDEKYHKRLIKGMNNKKDFHDWFNKLFVECNGNMADEGYDEWLQSDAGIYTTNGTGNVNDQIRELKNNQNGEFKIVRREFTTLSSQHSHGSTSFDSPSSYSGKQGNLIFNDIKDAFENTIIQVTEDDFKSRKKFNNVNELQFHRKQNEGKVMSKDESNLILKNEQDRQSITAIEQSYKFIKETEQHSQNQDKFWSKLKLLH</sequence>
<proteinExistence type="predicted"/>
<accession>A0A6C0JAG1</accession>
<organism evidence="1">
    <name type="scientific">viral metagenome</name>
    <dbReference type="NCBI Taxonomy" id="1070528"/>
    <lineage>
        <taxon>unclassified sequences</taxon>
        <taxon>metagenomes</taxon>
        <taxon>organismal metagenomes</taxon>
    </lineage>
</organism>
<reference evidence="1" key="1">
    <citation type="journal article" date="2020" name="Nature">
        <title>Giant virus diversity and host interactions through global metagenomics.</title>
        <authorList>
            <person name="Schulz F."/>
            <person name="Roux S."/>
            <person name="Paez-Espino D."/>
            <person name="Jungbluth S."/>
            <person name="Walsh D.A."/>
            <person name="Denef V.J."/>
            <person name="McMahon K.D."/>
            <person name="Konstantinidis K.T."/>
            <person name="Eloe-Fadrosh E.A."/>
            <person name="Kyrpides N.C."/>
            <person name="Woyke T."/>
        </authorList>
    </citation>
    <scope>NUCLEOTIDE SEQUENCE</scope>
    <source>
        <strain evidence="1">GVMAG-M-3300025880-76</strain>
    </source>
</reference>